<dbReference type="GO" id="GO:0005524">
    <property type="term" value="F:ATP binding"/>
    <property type="evidence" value="ECO:0007669"/>
    <property type="project" value="UniProtKB-KW"/>
</dbReference>
<dbReference type="OrthoDB" id="315561at2"/>
<evidence type="ECO:0000313" key="2">
    <source>
        <dbReference type="EMBL" id="TGN11750.1"/>
    </source>
</evidence>
<dbReference type="Pfam" id="PF02518">
    <property type="entry name" value="HATPase_c"/>
    <property type="match status" value="1"/>
</dbReference>
<sequence>MILEKVAYMYMISDISEKNLFSGLDFISVLDGWSSLLPEGKYFIFDAELICVYAYEPCHISKSPKKELIGKKYGEFPNRFLPICEDKFLDALHGNPIQTEIEFDYHTFRIQISSISLPESKDKFVFLSELDITEEKRKEKDMLGVLEKQLCFLKQEEGLYKEIISIFNWRQEIEGKGGNRIWMKQALPNLNISLMQGSGIGALITTVGAVLEIAEKEETNAKIPLPFLNLLEDNFVTTKRLIQTMADAQIVFEESNMDMGEVTLGEVIHLVEIEADYLKDMFEIKKQQFIGSVLTDTNKQKIKICKKSLQSIVREVLINAMKYSPNMTNIMAIFLRTERDFIIKFINPPNYKEIEDLDCRNSEEIALFQPFFRLQKAVDERYVKEEFGIGLGLPVVKKLCEDMNAKVYFTISKSNIYENESKEICISLRFPME</sequence>
<keyword evidence="2" id="KW-0067">ATP-binding</keyword>
<dbReference type="AlphaFoldDB" id="A0A4R9LS42"/>
<feature type="domain" description="Histidine kinase/HSP90-like ATPase" evidence="1">
    <location>
        <begin position="307"/>
        <end position="431"/>
    </location>
</feature>
<dbReference type="SUPFAM" id="SSF55874">
    <property type="entry name" value="ATPase domain of HSP90 chaperone/DNA topoisomerase II/histidine kinase"/>
    <property type="match status" value="1"/>
</dbReference>
<dbReference type="InterPro" id="IPR036890">
    <property type="entry name" value="HATPase_C_sf"/>
</dbReference>
<dbReference type="EMBL" id="RQHV01000038">
    <property type="protein sequence ID" value="TGN11750.1"/>
    <property type="molecule type" value="Genomic_DNA"/>
</dbReference>
<keyword evidence="2" id="KW-0547">Nucleotide-binding</keyword>
<name>A0A4R9LS42_9LEPT</name>
<evidence type="ECO:0000259" key="1">
    <source>
        <dbReference type="Pfam" id="PF02518"/>
    </source>
</evidence>
<dbReference type="RefSeq" id="WP_135763596.1">
    <property type="nucleotide sequence ID" value="NZ_RQHV01000038.1"/>
</dbReference>
<gene>
    <name evidence="2" type="ORF">EHS11_06590</name>
</gene>
<proteinExistence type="predicted"/>
<organism evidence="2 3">
    <name type="scientific">Leptospira ilyithenensis</name>
    <dbReference type="NCBI Taxonomy" id="2484901"/>
    <lineage>
        <taxon>Bacteria</taxon>
        <taxon>Pseudomonadati</taxon>
        <taxon>Spirochaetota</taxon>
        <taxon>Spirochaetia</taxon>
        <taxon>Leptospirales</taxon>
        <taxon>Leptospiraceae</taxon>
        <taxon>Leptospira</taxon>
    </lineage>
</organism>
<dbReference type="Proteomes" id="UP000298264">
    <property type="component" value="Unassembled WGS sequence"/>
</dbReference>
<dbReference type="Gene3D" id="3.30.565.10">
    <property type="entry name" value="Histidine kinase-like ATPase, C-terminal domain"/>
    <property type="match status" value="1"/>
</dbReference>
<protein>
    <submittedName>
        <fullName evidence="2">ATP-binding protein</fullName>
    </submittedName>
</protein>
<keyword evidence="3" id="KW-1185">Reference proteome</keyword>
<comment type="caution">
    <text evidence="2">The sequence shown here is derived from an EMBL/GenBank/DDBJ whole genome shotgun (WGS) entry which is preliminary data.</text>
</comment>
<dbReference type="InterPro" id="IPR003594">
    <property type="entry name" value="HATPase_dom"/>
</dbReference>
<accession>A0A4R9LS42</accession>
<reference evidence="2" key="1">
    <citation type="journal article" date="2019" name="PLoS Negl. Trop. Dis.">
        <title>Revisiting the worldwide diversity of Leptospira species in the environment.</title>
        <authorList>
            <person name="Vincent A.T."/>
            <person name="Schiettekatte O."/>
            <person name="Bourhy P."/>
            <person name="Veyrier F.J."/>
            <person name="Picardeau M."/>
        </authorList>
    </citation>
    <scope>NUCLEOTIDE SEQUENCE [LARGE SCALE GENOMIC DNA]</scope>
    <source>
        <strain evidence="2">201400974</strain>
    </source>
</reference>
<evidence type="ECO:0000313" key="3">
    <source>
        <dbReference type="Proteomes" id="UP000298264"/>
    </source>
</evidence>